<dbReference type="InterPro" id="IPR036322">
    <property type="entry name" value="WD40_repeat_dom_sf"/>
</dbReference>
<dbReference type="Gene3D" id="2.130.10.10">
    <property type="entry name" value="YVTN repeat-like/Quinoprotein amine dehydrogenase"/>
    <property type="match status" value="1"/>
</dbReference>
<proteinExistence type="predicted"/>
<accession>A0A1W1CTE4</accession>
<name>A0A1W1CTE4_9ZZZZ</name>
<evidence type="ECO:0000256" key="2">
    <source>
        <dbReference type="ARBA" id="ARBA00022737"/>
    </source>
</evidence>
<dbReference type="PANTHER" id="PTHR44019">
    <property type="entry name" value="WD REPEAT-CONTAINING PROTEIN 55"/>
    <property type="match status" value="1"/>
</dbReference>
<gene>
    <name evidence="3" type="ORF">MNB_SM-6-1610</name>
</gene>
<reference evidence="3" key="1">
    <citation type="submission" date="2016-10" db="EMBL/GenBank/DDBJ databases">
        <authorList>
            <person name="de Groot N.N."/>
        </authorList>
    </citation>
    <scope>NUCLEOTIDE SEQUENCE</scope>
</reference>
<dbReference type="AlphaFoldDB" id="A0A1W1CTE4"/>
<dbReference type="InterPro" id="IPR050505">
    <property type="entry name" value="WDR55/POC1"/>
</dbReference>
<dbReference type="SUPFAM" id="SSF50978">
    <property type="entry name" value="WD40 repeat-like"/>
    <property type="match status" value="1"/>
</dbReference>
<sequence length="698" mass="81324">MQQTKCLKFHADLLDIDTFNNGQVAVASRNQNIKIFLPQECKIIQNLYFDFLKENTTAIAFHPTQEIVAIANTTTLYILDTKERNILQTIAIHDGAIEIMTFLAKTPYLITGTTNGRVLQYRYEGRLKISRLCSFPYTRNNTKKSIKHNYVSAIAYNNDYLACSGYGGALTLVKLHSNAKKFSFEVSRSRINALCFSKNNIIIFANKEGVIFFAKLRKNAAITQIQTQQREIIQILMLWQSDFALIVSQSNTLALLNTKSKKMASSNFINFEKNIKKVLLIEENKLLVMLKDQTIVNINLPTTQQLRQELKRGNLLKAFTLLKENPMLQSSIEANKTEELYKKLYSTSFLKFLHSKNRGDLNKIKAEDYQNALIGAQNYEKLQNFYINYKFSLAYALCEKFPVLKFTPEYKKMEESYKKSFLLAQKYLLQQRLDKAKASLEPFATISTKRTMIQLLLRQNKHFVEFLQAVSKKEYTKIDSLLKTHPSFKEIPSYIALQQEIKQDLKKITSFIDNSEISQAISLIKNLQNIPFIKEELYYLYKRTEDAKKLLDYYEKDDFVQCYETLDANSELDSMQLAKLLEKHWNKCIDKCEKYALNGNIKAVKDTLGDLLQISTRKNKIGDLLRLSFHAKIKQEFQEHKYKQAENLIYSYIDIFGMDSEIKQLMQNFEQITQQTLAITLTQKKYKERNSWRYTDIK</sequence>
<dbReference type="EMBL" id="FPHK01000128">
    <property type="protein sequence ID" value="SFV69096.1"/>
    <property type="molecule type" value="Genomic_DNA"/>
</dbReference>
<evidence type="ECO:0000313" key="3">
    <source>
        <dbReference type="EMBL" id="SFV69096.1"/>
    </source>
</evidence>
<evidence type="ECO:0000256" key="1">
    <source>
        <dbReference type="ARBA" id="ARBA00022574"/>
    </source>
</evidence>
<dbReference type="PANTHER" id="PTHR44019:SF8">
    <property type="entry name" value="POC1 CENTRIOLAR PROTEIN HOMOLOG"/>
    <property type="match status" value="1"/>
</dbReference>
<dbReference type="InterPro" id="IPR015943">
    <property type="entry name" value="WD40/YVTN_repeat-like_dom_sf"/>
</dbReference>
<keyword evidence="1" id="KW-0853">WD repeat</keyword>
<organism evidence="3">
    <name type="scientific">hydrothermal vent metagenome</name>
    <dbReference type="NCBI Taxonomy" id="652676"/>
    <lineage>
        <taxon>unclassified sequences</taxon>
        <taxon>metagenomes</taxon>
        <taxon>ecological metagenomes</taxon>
    </lineage>
</organism>
<protein>
    <submittedName>
        <fullName evidence="3">WD-40 repeat</fullName>
    </submittedName>
</protein>
<keyword evidence="2" id="KW-0677">Repeat</keyword>